<dbReference type="EMBL" id="GBXM01016641">
    <property type="protein sequence ID" value="JAH91936.1"/>
    <property type="molecule type" value="Transcribed_RNA"/>
</dbReference>
<feature type="region of interest" description="Disordered" evidence="1">
    <location>
        <begin position="37"/>
        <end position="60"/>
    </location>
</feature>
<reference evidence="2" key="1">
    <citation type="submission" date="2014-11" db="EMBL/GenBank/DDBJ databases">
        <authorList>
            <person name="Amaro Gonzalez C."/>
        </authorList>
    </citation>
    <scope>NUCLEOTIDE SEQUENCE</scope>
</reference>
<reference evidence="2" key="2">
    <citation type="journal article" date="2015" name="Fish Shellfish Immunol.">
        <title>Early steps in the European eel (Anguilla anguilla)-Vibrio vulnificus interaction in the gills: Role of the RtxA13 toxin.</title>
        <authorList>
            <person name="Callol A."/>
            <person name="Pajuelo D."/>
            <person name="Ebbesson L."/>
            <person name="Teles M."/>
            <person name="MacKenzie S."/>
            <person name="Amaro C."/>
        </authorList>
    </citation>
    <scope>NUCLEOTIDE SEQUENCE</scope>
</reference>
<dbReference type="AlphaFoldDB" id="A0A0E9WNS8"/>
<evidence type="ECO:0000313" key="2">
    <source>
        <dbReference type="EMBL" id="JAH91936.1"/>
    </source>
</evidence>
<evidence type="ECO:0000256" key="1">
    <source>
        <dbReference type="SAM" id="MobiDB-lite"/>
    </source>
</evidence>
<feature type="compositionally biased region" description="Low complexity" evidence="1">
    <location>
        <begin position="47"/>
        <end position="60"/>
    </location>
</feature>
<protein>
    <submittedName>
        <fullName evidence="2">Uncharacterized protein</fullName>
    </submittedName>
</protein>
<sequence>MLESEYGIGSCQKKRRKLHNIMPLPLHMAFEANTAVTRPKPNHTEVDSPSGLSDSSGLLCCPRGPFTPPIHH</sequence>
<proteinExistence type="predicted"/>
<accession>A0A0E9WNS8</accession>
<organism evidence="2">
    <name type="scientific">Anguilla anguilla</name>
    <name type="common">European freshwater eel</name>
    <name type="synonym">Muraena anguilla</name>
    <dbReference type="NCBI Taxonomy" id="7936"/>
    <lineage>
        <taxon>Eukaryota</taxon>
        <taxon>Metazoa</taxon>
        <taxon>Chordata</taxon>
        <taxon>Craniata</taxon>
        <taxon>Vertebrata</taxon>
        <taxon>Euteleostomi</taxon>
        <taxon>Actinopterygii</taxon>
        <taxon>Neopterygii</taxon>
        <taxon>Teleostei</taxon>
        <taxon>Anguilliformes</taxon>
        <taxon>Anguillidae</taxon>
        <taxon>Anguilla</taxon>
    </lineage>
</organism>
<name>A0A0E9WNS8_ANGAN</name>